<dbReference type="RefSeq" id="WP_130807817.1">
    <property type="nucleotide sequence ID" value="NZ_LR130786.1"/>
</dbReference>
<organism evidence="1 2">
    <name type="scientific">Senegalia massiliensis</name>
    <dbReference type="NCBI Taxonomy" id="1720316"/>
    <lineage>
        <taxon>Bacteria</taxon>
        <taxon>Bacillati</taxon>
        <taxon>Bacillota</taxon>
        <taxon>Clostridia</taxon>
        <taxon>Eubacteriales</taxon>
        <taxon>Clostridiaceae</taxon>
        <taxon>Senegalia</taxon>
    </lineage>
</organism>
<accession>A0A845QTX3</accession>
<dbReference type="OrthoDB" id="9794280at2"/>
<evidence type="ECO:0000313" key="1">
    <source>
        <dbReference type="EMBL" id="NBI05484.1"/>
    </source>
</evidence>
<sequence length="113" mass="13572">MKHDIKKISKIIDELTTFCLIHGANNINMNVENSKEYFKISFYVDCLDYKDKRVSRLERLLNVPRQTEMEEFYWELTGESDHDSELSIVGMMIDKVEFIHENESLKIILYRYK</sequence>
<evidence type="ECO:0000313" key="2">
    <source>
        <dbReference type="Proteomes" id="UP000467132"/>
    </source>
</evidence>
<protein>
    <submittedName>
        <fullName evidence="1">Uncharacterized protein</fullName>
    </submittedName>
</protein>
<comment type="caution">
    <text evidence="1">The sequence shown here is derived from an EMBL/GenBank/DDBJ whole genome shotgun (WGS) entry which is preliminary data.</text>
</comment>
<dbReference type="AlphaFoldDB" id="A0A845QTX3"/>
<reference evidence="1 2" key="1">
    <citation type="submission" date="2018-08" db="EMBL/GenBank/DDBJ databases">
        <title>Murine metabolic-syndrome-specific gut microbial biobank.</title>
        <authorList>
            <person name="Liu C."/>
        </authorList>
    </citation>
    <scope>NUCLEOTIDE SEQUENCE [LARGE SCALE GENOMIC DNA]</scope>
    <source>
        <strain evidence="1 2">583</strain>
    </source>
</reference>
<keyword evidence="2" id="KW-1185">Reference proteome</keyword>
<dbReference type="Proteomes" id="UP000467132">
    <property type="component" value="Unassembled WGS sequence"/>
</dbReference>
<name>A0A845QTX3_9CLOT</name>
<gene>
    <name evidence="1" type="ORF">D3Z33_01295</name>
</gene>
<proteinExistence type="predicted"/>
<dbReference type="EMBL" id="QXXA01000003">
    <property type="protein sequence ID" value="NBI05484.1"/>
    <property type="molecule type" value="Genomic_DNA"/>
</dbReference>